<dbReference type="PANTHER" id="PTHR28270">
    <property type="entry name" value="MEDIATOR OF RNA POLYMERASE II TRANSCRIPTION SUBUNIT 19"/>
    <property type="match status" value="1"/>
</dbReference>
<dbReference type="GO" id="GO:0070847">
    <property type="term" value="C:core mediator complex"/>
    <property type="evidence" value="ECO:0007669"/>
    <property type="project" value="TreeGrafter"/>
</dbReference>
<dbReference type="OrthoDB" id="2160599at2759"/>
<dbReference type="GO" id="GO:0003712">
    <property type="term" value="F:transcription coregulator activity"/>
    <property type="evidence" value="ECO:0007669"/>
    <property type="project" value="InterPro"/>
</dbReference>
<dbReference type="Proteomes" id="UP000193467">
    <property type="component" value="Unassembled WGS sequence"/>
</dbReference>
<evidence type="ECO:0000313" key="11">
    <source>
        <dbReference type="Proteomes" id="UP000193467"/>
    </source>
</evidence>
<dbReference type="AlphaFoldDB" id="A0A1Y2CZ96"/>
<keyword evidence="7" id="KW-0539">Nucleus</keyword>
<protein>
    <recommendedName>
        <fullName evidence="3">Mediator of RNA polymerase II transcription subunit 19</fullName>
    </recommendedName>
    <alternativeName>
        <fullName evidence="8">Mediator complex subunit 19</fullName>
    </alternativeName>
</protein>
<feature type="region of interest" description="Disordered" evidence="9">
    <location>
        <begin position="183"/>
        <end position="233"/>
    </location>
</feature>
<dbReference type="PANTHER" id="PTHR28270:SF1">
    <property type="entry name" value="MEDIATOR OF RNA POLYMERASE II TRANSCRIPTION SUBUNIT 19"/>
    <property type="match status" value="1"/>
</dbReference>
<name>A0A1Y2CZ96_9BASI</name>
<evidence type="ECO:0000256" key="4">
    <source>
        <dbReference type="ARBA" id="ARBA00023015"/>
    </source>
</evidence>
<evidence type="ECO:0000256" key="3">
    <source>
        <dbReference type="ARBA" id="ARBA00019615"/>
    </source>
</evidence>
<dbReference type="EMBL" id="MCGR01000106">
    <property type="protein sequence ID" value="ORY52194.1"/>
    <property type="molecule type" value="Genomic_DNA"/>
</dbReference>
<evidence type="ECO:0000256" key="7">
    <source>
        <dbReference type="ARBA" id="ARBA00023242"/>
    </source>
</evidence>
<feature type="region of interest" description="Disordered" evidence="9">
    <location>
        <begin position="1"/>
        <end position="26"/>
    </location>
</feature>
<keyword evidence="6" id="KW-0804">Transcription</keyword>
<evidence type="ECO:0000256" key="6">
    <source>
        <dbReference type="ARBA" id="ARBA00023163"/>
    </source>
</evidence>
<comment type="subcellular location">
    <subcellularLocation>
        <location evidence="1">Nucleus</location>
    </subcellularLocation>
</comment>
<comment type="caution">
    <text evidence="10">The sequence shown here is derived from an EMBL/GenBank/DDBJ whole genome shotgun (WGS) entry which is preliminary data.</text>
</comment>
<keyword evidence="11" id="KW-1185">Reference proteome</keyword>
<dbReference type="InterPro" id="IPR013942">
    <property type="entry name" value="Mediator_Med19_fun"/>
</dbReference>
<proteinExistence type="inferred from homology"/>
<evidence type="ECO:0000256" key="2">
    <source>
        <dbReference type="ARBA" id="ARBA00009259"/>
    </source>
</evidence>
<reference evidence="10 11" key="1">
    <citation type="submission" date="2016-07" db="EMBL/GenBank/DDBJ databases">
        <title>Pervasive Adenine N6-methylation of Active Genes in Fungi.</title>
        <authorList>
            <consortium name="DOE Joint Genome Institute"/>
            <person name="Mondo S.J."/>
            <person name="Dannebaum R.O."/>
            <person name="Kuo R.C."/>
            <person name="Labutti K."/>
            <person name="Haridas S."/>
            <person name="Kuo A."/>
            <person name="Salamov A."/>
            <person name="Ahrendt S.R."/>
            <person name="Lipzen A."/>
            <person name="Sullivan W."/>
            <person name="Andreopoulos W.B."/>
            <person name="Clum A."/>
            <person name="Lindquist E."/>
            <person name="Daum C."/>
            <person name="Ramamoorthy G.K."/>
            <person name="Gryganskyi A."/>
            <person name="Culley D."/>
            <person name="Magnuson J.K."/>
            <person name="James T.Y."/>
            <person name="O'Malley M.A."/>
            <person name="Stajich J.E."/>
            <person name="Spatafora J.W."/>
            <person name="Visel A."/>
            <person name="Grigoriev I.V."/>
        </authorList>
    </citation>
    <scope>NUCLEOTIDE SEQUENCE [LARGE SCALE GENOMIC DNA]</scope>
    <source>
        <strain evidence="10 11">62-1032</strain>
    </source>
</reference>
<feature type="region of interest" description="Disordered" evidence="9">
    <location>
        <begin position="67"/>
        <end position="97"/>
    </location>
</feature>
<evidence type="ECO:0000313" key="10">
    <source>
        <dbReference type="EMBL" id="ORY52194.1"/>
    </source>
</evidence>
<dbReference type="STRING" id="106004.A0A1Y2CZ96"/>
<comment type="similarity">
    <text evidence="2">Belongs to the Mediator complex subunit 19 family.</text>
</comment>
<evidence type="ECO:0000256" key="5">
    <source>
        <dbReference type="ARBA" id="ARBA00023159"/>
    </source>
</evidence>
<feature type="compositionally biased region" description="Basic and acidic residues" evidence="9">
    <location>
        <begin position="75"/>
        <end position="86"/>
    </location>
</feature>
<keyword evidence="4" id="KW-0805">Transcription regulation</keyword>
<keyword evidence="5" id="KW-0010">Activator</keyword>
<evidence type="ECO:0000256" key="9">
    <source>
        <dbReference type="SAM" id="MobiDB-lite"/>
    </source>
</evidence>
<organism evidence="10 11">
    <name type="scientific">Leucosporidium creatinivorum</name>
    <dbReference type="NCBI Taxonomy" id="106004"/>
    <lineage>
        <taxon>Eukaryota</taxon>
        <taxon>Fungi</taxon>
        <taxon>Dikarya</taxon>
        <taxon>Basidiomycota</taxon>
        <taxon>Pucciniomycotina</taxon>
        <taxon>Microbotryomycetes</taxon>
        <taxon>Leucosporidiales</taxon>
        <taxon>Leucosporidium</taxon>
    </lineage>
</organism>
<gene>
    <name evidence="10" type="ORF">BCR35DRAFT_296965</name>
</gene>
<evidence type="ECO:0000256" key="1">
    <source>
        <dbReference type="ARBA" id="ARBA00004123"/>
    </source>
</evidence>
<sequence>MDSSAPAQQQHAPEAGPSRLPPPLAEYLIPLGNTRASPLSGSQDLISLFGLSPVYDTFLRPYLPESVTGAAGEGEDLKGKGKEKAVETPGGGAGAPKSIGITLGGVRIGEVDKPKKAKMEKQYSHLIQDIPGRNTIKKDHYIRDLVLNPDVQPPHIVPFDEQTLRDAFTLKPGQIPGFDALIWESNTEQPKKKKKRKHDHDAGGGGGAAGAGNDEHRKKKKRKGGGGHGDGSP</sequence>
<feature type="compositionally biased region" description="Polar residues" evidence="9">
    <location>
        <begin position="1"/>
        <end position="11"/>
    </location>
</feature>
<accession>A0A1Y2CZ96</accession>
<dbReference type="GO" id="GO:0006357">
    <property type="term" value="P:regulation of transcription by RNA polymerase II"/>
    <property type="evidence" value="ECO:0007669"/>
    <property type="project" value="InterPro"/>
</dbReference>
<dbReference type="InParanoid" id="A0A1Y2CZ96"/>
<evidence type="ECO:0000256" key="8">
    <source>
        <dbReference type="ARBA" id="ARBA00032018"/>
    </source>
</evidence>
<dbReference type="GO" id="GO:0016592">
    <property type="term" value="C:mediator complex"/>
    <property type="evidence" value="ECO:0007669"/>
    <property type="project" value="InterPro"/>
</dbReference>